<gene>
    <name evidence="1" type="ORF">E2562_007382</name>
</gene>
<evidence type="ECO:0000313" key="2">
    <source>
        <dbReference type="Proteomes" id="UP000479710"/>
    </source>
</evidence>
<comment type="caution">
    <text evidence="1">The sequence shown here is derived from an EMBL/GenBank/DDBJ whole genome shotgun (WGS) entry which is preliminary data.</text>
</comment>
<proteinExistence type="predicted"/>
<sequence>MADDRIKIYIDGNIIQILDSARIGVVQATYSARGKKIGVKAAAKILDATKAEYLANGKAD</sequence>
<reference evidence="1 2" key="1">
    <citation type="submission" date="2019-11" db="EMBL/GenBank/DDBJ databases">
        <title>Whole genome sequence of Oryza granulata.</title>
        <authorList>
            <person name="Li W."/>
        </authorList>
    </citation>
    <scope>NUCLEOTIDE SEQUENCE [LARGE SCALE GENOMIC DNA]</scope>
    <source>
        <strain evidence="2">cv. Menghai</strain>
        <tissue evidence="1">Leaf</tissue>
    </source>
</reference>
<name>A0A6G1D098_9ORYZ</name>
<organism evidence="1 2">
    <name type="scientific">Oryza meyeriana var. granulata</name>
    <dbReference type="NCBI Taxonomy" id="110450"/>
    <lineage>
        <taxon>Eukaryota</taxon>
        <taxon>Viridiplantae</taxon>
        <taxon>Streptophyta</taxon>
        <taxon>Embryophyta</taxon>
        <taxon>Tracheophyta</taxon>
        <taxon>Spermatophyta</taxon>
        <taxon>Magnoliopsida</taxon>
        <taxon>Liliopsida</taxon>
        <taxon>Poales</taxon>
        <taxon>Poaceae</taxon>
        <taxon>BOP clade</taxon>
        <taxon>Oryzoideae</taxon>
        <taxon>Oryzeae</taxon>
        <taxon>Oryzinae</taxon>
        <taxon>Oryza</taxon>
        <taxon>Oryza meyeriana</taxon>
    </lineage>
</organism>
<protein>
    <submittedName>
        <fullName evidence="1">Uncharacterized protein</fullName>
    </submittedName>
</protein>
<dbReference type="AlphaFoldDB" id="A0A6G1D098"/>
<accession>A0A6G1D098</accession>
<dbReference type="EMBL" id="SPHZ02000007">
    <property type="protein sequence ID" value="KAF0905594.1"/>
    <property type="molecule type" value="Genomic_DNA"/>
</dbReference>
<keyword evidence="2" id="KW-1185">Reference proteome</keyword>
<evidence type="ECO:0000313" key="1">
    <source>
        <dbReference type="EMBL" id="KAF0905594.1"/>
    </source>
</evidence>
<dbReference type="Proteomes" id="UP000479710">
    <property type="component" value="Unassembled WGS sequence"/>
</dbReference>